<dbReference type="Pfam" id="PF00149">
    <property type="entry name" value="Metallophos"/>
    <property type="match status" value="1"/>
</dbReference>
<reference evidence="2 3" key="1">
    <citation type="submission" date="2021-01" db="EMBL/GenBank/DDBJ databases">
        <title>Genome public.</title>
        <authorList>
            <person name="Liu C."/>
            <person name="Sun Q."/>
        </authorList>
    </citation>
    <scope>NUCLEOTIDE SEQUENCE [LARGE SCALE GENOMIC DNA]</scope>
    <source>
        <strain evidence="2 3">YIM B02515</strain>
    </source>
</reference>
<dbReference type="InterPro" id="IPR051918">
    <property type="entry name" value="STPP_CPPED1"/>
</dbReference>
<dbReference type="EMBL" id="JAESWC010000025">
    <property type="protein sequence ID" value="MBL4938632.1"/>
    <property type="molecule type" value="Genomic_DNA"/>
</dbReference>
<keyword evidence="3" id="KW-1185">Reference proteome</keyword>
<organism evidence="2 3">
    <name type="scientific">Clostridium rhizosphaerae</name>
    <dbReference type="NCBI Taxonomy" id="2803861"/>
    <lineage>
        <taxon>Bacteria</taxon>
        <taxon>Bacillati</taxon>
        <taxon>Bacillota</taxon>
        <taxon>Clostridia</taxon>
        <taxon>Eubacteriales</taxon>
        <taxon>Clostridiaceae</taxon>
        <taxon>Clostridium</taxon>
    </lineage>
</organism>
<accession>A0ABS1TIN3</accession>
<evidence type="ECO:0000313" key="2">
    <source>
        <dbReference type="EMBL" id="MBL4938632.1"/>
    </source>
</evidence>
<dbReference type="Proteomes" id="UP000632377">
    <property type="component" value="Unassembled WGS sequence"/>
</dbReference>
<dbReference type="Gene3D" id="3.60.21.10">
    <property type="match status" value="1"/>
</dbReference>
<feature type="domain" description="Calcineurin-like phosphoesterase" evidence="1">
    <location>
        <begin position="1"/>
        <end position="208"/>
    </location>
</feature>
<evidence type="ECO:0000313" key="3">
    <source>
        <dbReference type="Proteomes" id="UP000632377"/>
    </source>
</evidence>
<proteinExistence type="predicted"/>
<dbReference type="PANTHER" id="PTHR43143:SF1">
    <property type="entry name" value="SERINE_THREONINE-PROTEIN PHOSPHATASE CPPED1"/>
    <property type="match status" value="1"/>
</dbReference>
<evidence type="ECO:0000259" key="1">
    <source>
        <dbReference type="Pfam" id="PF00149"/>
    </source>
</evidence>
<dbReference type="InterPro" id="IPR029052">
    <property type="entry name" value="Metallo-depent_PP-like"/>
</dbReference>
<comment type="caution">
    <text evidence="2">The sequence shown here is derived from an EMBL/GenBank/DDBJ whole genome shotgun (WGS) entry which is preliminary data.</text>
</comment>
<sequence>MRFMILSDTKGKDNGINEKVVSKLLKESKKLKSEPEFIVLGGDNIAGSSDKAILVSQLQGFRALIEKYYSDKPLLPIIGNHEVNNEPIDNSYEKVFQMFYNYTLPDTCLEDYNNTAYYVDYGDTRLIILNSFHYGELNKISEKQLAFFEAAASRETKNKFLFVHSPAFPTGAHLGHCLGLYPSERDAFWNIVKKHNIDIVFSGHEHNYSIRKIDCVHQIITGGGGEKLRDKYKDKKGVLVAPIAKHHCVIVDVDEDFINVSAIGIDGKVLNKFKIDK</sequence>
<dbReference type="InterPro" id="IPR004843">
    <property type="entry name" value="Calcineurin-like_PHP"/>
</dbReference>
<protein>
    <submittedName>
        <fullName evidence="2">Metallophosphoesterase</fullName>
    </submittedName>
</protein>
<dbReference type="SUPFAM" id="SSF56300">
    <property type="entry name" value="Metallo-dependent phosphatases"/>
    <property type="match status" value="1"/>
</dbReference>
<name>A0ABS1TIN3_9CLOT</name>
<gene>
    <name evidence="2" type="ORF">JK636_23280</name>
</gene>
<dbReference type="PANTHER" id="PTHR43143">
    <property type="entry name" value="METALLOPHOSPHOESTERASE, CALCINEURIN SUPERFAMILY"/>
    <property type="match status" value="1"/>
</dbReference>